<evidence type="ECO:0000313" key="4">
    <source>
        <dbReference type="Proteomes" id="UP001589844"/>
    </source>
</evidence>
<comment type="caution">
    <text evidence="3">The sequence shown here is derived from an EMBL/GenBank/DDBJ whole genome shotgun (WGS) entry which is preliminary data.</text>
</comment>
<keyword evidence="1" id="KW-0472">Membrane</keyword>
<sequence length="434" mass="49244">MTPTRRLLMIFFGLAALAFLQVAVPKIGTYVGVLLGLLALCTLADWWELRRAPNLQIKRSLQGVWPVDVWNEVTLTIHNPSQSKVRLDIIDAYPSAWQLEGLPHSSIVPANSFIAITYRVRPNNRGDAQFGLAFVRVRAYFQLWERQFRLGETQSVKVFPDFSKLLGNNLHATDKRSPSMGAIRKRRRGEGTDFRQLRDYRQGDSQRSIDWKATARYQKPISREYQEERDQQIIFLLDTGRRMLAQDGVTNHFDHALNAILTLSFIAQKQGDAVGLMTFGGDQRWLAPYKGRVGLDRILAGVYDLQATEVAPDYTLAASTLLHQLNKRAFVVLITNLRDEDDQAMRTACELLSTKHLVLCASLREKSLDAALSTPVQQHADALRYAASTLYLQQREHAIKRLGIRASQLIDILPERLSFSLVNRYLEIKESGAL</sequence>
<dbReference type="RefSeq" id="WP_390214146.1">
    <property type="nucleotide sequence ID" value="NZ_JBHLXJ010000018.1"/>
</dbReference>
<dbReference type="Gene3D" id="3.40.50.410">
    <property type="entry name" value="von Willebrand factor, type A domain"/>
    <property type="match status" value="1"/>
</dbReference>
<dbReference type="Pfam" id="PF01882">
    <property type="entry name" value="DUF58"/>
    <property type="match status" value="1"/>
</dbReference>
<keyword evidence="4" id="KW-1185">Reference proteome</keyword>
<evidence type="ECO:0000256" key="1">
    <source>
        <dbReference type="SAM" id="Phobius"/>
    </source>
</evidence>
<protein>
    <submittedName>
        <fullName evidence="3">DUF58 domain-containing protein</fullName>
    </submittedName>
</protein>
<dbReference type="Proteomes" id="UP001589844">
    <property type="component" value="Unassembled WGS sequence"/>
</dbReference>
<dbReference type="PANTHER" id="PTHR33608">
    <property type="entry name" value="BLL2464 PROTEIN"/>
    <property type="match status" value="1"/>
</dbReference>
<dbReference type="PANTHER" id="PTHR33608:SF3">
    <property type="entry name" value="SLR2013 PROTEIN"/>
    <property type="match status" value="1"/>
</dbReference>
<reference evidence="3 4" key="1">
    <citation type="submission" date="2024-09" db="EMBL/GenBank/DDBJ databases">
        <authorList>
            <person name="Sun Q."/>
            <person name="Mori K."/>
        </authorList>
    </citation>
    <scope>NUCLEOTIDE SEQUENCE [LARGE SCALE GENOMIC DNA]</scope>
    <source>
        <strain evidence="3 4">CCM 8677</strain>
    </source>
</reference>
<evidence type="ECO:0000313" key="3">
    <source>
        <dbReference type="EMBL" id="MFC0351534.1"/>
    </source>
</evidence>
<keyword evidence="1" id="KW-0812">Transmembrane</keyword>
<accession>A0ABV6II70</accession>
<proteinExistence type="predicted"/>
<evidence type="ECO:0000259" key="2">
    <source>
        <dbReference type="Pfam" id="PF01882"/>
    </source>
</evidence>
<gene>
    <name evidence="3" type="ORF">ACFFJH_17060</name>
</gene>
<dbReference type="CDD" id="cd00198">
    <property type="entry name" value="vWFA"/>
    <property type="match status" value="1"/>
</dbReference>
<dbReference type="InterPro" id="IPR036465">
    <property type="entry name" value="vWFA_dom_sf"/>
</dbReference>
<dbReference type="EMBL" id="JBHLXJ010000018">
    <property type="protein sequence ID" value="MFC0351534.1"/>
    <property type="molecule type" value="Genomic_DNA"/>
</dbReference>
<feature type="domain" description="DUF58" evidence="2">
    <location>
        <begin position="197"/>
        <end position="365"/>
    </location>
</feature>
<feature type="transmembrane region" description="Helical" evidence="1">
    <location>
        <begin position="7"/>
        <end position="24"/>
    </location>
</feature>
<dbReference type="SUPFAM" id="SSF53300">
    <property type="entry name" value="vWA-like"/>
    <property type="match status" value="1"/>
</dbReference>
<keyword evidence="1" id="KW-1133">Transmembrane helix</keyword>
<organism evidence="3 4">
    <name type="scientific">Undibacterium danionis</name>
    <dbReference type="NCBI Taxonomy" id="1812100"/>
    <lineage>
        <taxon>Bacteria</taxon>
        <taxon>Pseudomonadati</taxon>
        <taxon>Pseudomonadota</taxon>
        <taxon>Betaproteobacteria</taxon>
        <taxon>Burkholderiales</taxon>
        <taxon>Oxalobacteraceae</taxon>
        <taxon>Undibacterium</taxon>
    </lineage>
</organism>
<name>A0ABV6II70_9BURK</name>
<dbReference type="InterPro" id="IPR002881">
    <property type="entry name" value="DUF58"/>
</dbReference>